<name>A0ABT5IAJ0_9CAUL</name>
<dbReference type="Proteomes" id="UP001216595">
    <property type="component" value="Unassembled WGS sequence"/>
</dbReference>
<dbReference type="InterPro" id="IPR018076">
    <property type="entry name" value="T2SS_GspF_dom"/>
</dbReference>
<keyword evidence="5 6" id="KW-0472">Membrane</keyword>
<keyword evidence="9" id="KW-1185">Reference proteome</keyword>
<evidence type="ECO:0000313" key="9">
    <source>
        <dbReference type="Proteomes" id="UP001216595"/>
    </source>
</evidence>
<sequence>MTIILIAFLSFVVLASVGFVLTSGGGSEVAAKRAQAIAVGAGTAARRKGQRGAVSKTPEERRKQIMLQLKESEQRERKARLSLTARLQHAGLAPNVKTFWIWSIALGLVASIAVLIFSRMPLAALGAGFAFGYGAPRWWLSFLAKRRTTKFTASFADAIDILVRGIKSGLPVYDGLKVIAKELPAPLGPEFQRLNENISIGMGLDLSLEKMCERMPTPELRFFTIVIAIQQKTGGNLAEALGNLSNVLRSRRMMREKVKALSGEAIASASIIGVLPPGVGLMIYLTNPVYMSTLLTDPRGNIMLLGGAVWMLCGILMMRKMINFKI</sequence>
<proteinExistence type="predicted"/>
<evidence type="ECO:0000256" key="1">
    <source>
        <dbReference type="ARBA" id="ARBA00004651"/>
    </source>
</evidence>
<gene>
    <name evidence="8" type="ORF">PQU94_02775</name>
</gene>
<dbReference type="Pfam" id="PF00482">
    <property type="entry name" value="T2SSF"/>
    <property type="match status" value="1"/>
</dbReference>
<accession>A0ABT5IAJ0</accession>
<evidence type="ECO:0000256" key="2">
    <source>
        <dbReference type="ARBA" id="ARBA00022475"/>
    </source>
</evidence>
<feature type="transmembrane region" description="Helical" evidence="6">
    <location>
        <begin position="261"/>
        <end position="285"/>
    </location>
</feature>
<evidence type="ECO:0000256" key="5">
    <source>
        <dbReference type="ARBA" id="ARBA00023136"/>
    </source>
</evidence>
<comment type="subcellular location">
    <subcellularLocation>
        <location evidence="1">Cell membrane</location>
        <topology evidence="1">Multi-pass membrane protein</topology>
    </subcellularLocation>
</comment>
<organism evidence="8 9">
    <name type="scientific">Asticcacaulis currens</name>
    <dbReference type="NCBI Taxonomy" id="2984210"/>
    <lineage>
        <taxon>Bacteria</taxon>
        <taxon>Pseudomonadati</taxon>
        <taxon>Pseudomonadota</taxon>
        <taxon>Alphaproteobacteria</taxon>
        <taxon>Caulobacterales</taxon>
        <taxon>Caulobacteraceae</taxon>
        <taxon>Asticcacaulis</taxon>
    </lineage>
</organism>
<evidence type="ECO:0000256" key="3">
    <source>
        <dbReference type="ARBA" id="ARBA00022692"/>
    </source>
</evidence>
<feature type="transmembrane region" description="Helical" evidence="6">
    <location>
        <begin position="300"/>
        <end position="318"/>
    </location>
</feature>
<dbReference type="RefSeq" id="WP_272739955.1">
    <property type="nucleotide sequence ID" value="NZ_JAQQKW010000001.1"/>
</dbReference>
<comment type="caution">
    <text evidence="8">The sequence shown here is derived from an EMBL/GenBank/DDBJ whole genome shotgun (WGS) entry which is preliminary data.</text>
</comment>
<dbReference type="InterPro" id="IPR042094">
    <property type="entry name" value="T2SS_GspF_sf"/>
</dbReference>
<dbReference type="EMBL" id="JAQQKW010000001">
    <property type="protein sequence ID" value="MDC7693201.1"/>
    <property type="molecule type" value="Genomic_DNA"/>
</dbReference>
<protein>
    <submittedName>
        <fullName evidence="8">Type II secretion system F family protein</fullName>
    </submittedName>
</protein>
<keyword evidence="2" id="KW-1003">Cell membrane</keyword>
<feature type="transmembrane region" description="Helical" evidence="6">
    <location>
        <begin position="99"/>
        <end position="117"/>
    </location>
</feature>
<reference evidence="8 9" key="1">
    <citation type="submission" date="2023-01" db="EMBL/GenBank/DDBJ databases">
        <title>Novel species of the genus Asticcacaulis isolated from rivers.</title>
        <authorList>
            <person name="Lu H."/>
        </authorList>
    </citation>
    <scope>NUCLEOTIDE SEQUENCE [LARGE SCALE GENOMIC DNA]</scope>
    <source>
        <strain evidence="8 9">DXS10W</strain>
    </source>
</reference>
<dbReference type="PANTHER" id="PTHR35007">
    <property type="entry name" value="INTEGRAL MEMBRANE PROTEIN-RELATED"/>
    <property type="match status" value="1"/>
</dbReference>
<feature type="domain" description="Type II secretion system protein GspF" evidence="7">
    <location>
        <begin position="159"/>
        <end position="284"/>
    </location>
</feature>
<evidence type="ECO:0000256" key="6">
    <source>
        <dbReference type="SAM" id="Phobius"/>
    </source>
</evidence>
<keyword evidence="3 6" id="KW-0812">Transmembrane</keyword>
<dbReference type="Gene3D" id="1.20.81.30">
    <property type="entry name" value="Type II secretion system (T2SS), domain F"/>
    <property type="match status" value="1"/>
</dbReference>
<keyword evidence="4 6" id="KW-1133">Transmembrane helix</keyword>
<evidence type="ECO:0000256" key="4">
    <source>
        <dbReference type="ARBA" id="ARBA00022989"/>
    </source>
</evidence>
<evidence type="ECO:0000259" key="7">
    <source>
        <dbReference type="Pfam" id="PF00482"/>
    </source>
</evidence>
<evidence type="ECO:0000313" key="8">
    <source>
        <dbReference type="EMBL" id="MDC7693201.1"/>
    </source>
</evidence>
<dbReference type="PANTHER" id="PTHR35007:SF1">
    <property type="entry name" value="PILUS ASSEMBLY PROTEIN"/>
    <property type="match status" value="1"/>
</dbReference>